<dbReference type="PANTHER" id="PTHR37164:SF1">
    <property type="entry name" value="BACTERIOHEMERYTHRIN"/>
    <property type="match status" value="1"/>
</dbReference>
<feature type="domain" description="Hemerythrin-like" evidence="4">
    <location>
        <begin position="17"/>
        <end position="126"/>
    </location>
</feature>
<comment type="similarity">
    <text evidence="1">Belongs to the hemerythrin family.</text>
</comment>
<protein>
    <submittedName>
        <fullName evidence="5">Hemerythrin family protein</fullName>
    </submittedName>
</protein>
<evidence type="ECO:0000256" key="1">
    <source>
        <dbReference type="ARBA" id="ARBA00010587"/>
    </source>
</evidence>
<evidence type="ECO:0000256" key="3">
    <source>
        <dbReference type="ARBA" id="ARBA00023004"/>
    </source>
</evidence>
<dbReference type="PANTHER" id="PTHR37164">
    <property type="entry name" value="BACTERIOHEMERYTHRIN"/>
    <property type="match status" value="1"/>
</dbReference>
<dbReference type="GO" id="GO:0046872">
    <property type="term" value="F:metal ion binding"/>
    <property type="evidence" value="ECO:0007669"/>
    <property type="project" value="UniProtKB-KW"/>
</dbReference>
<dbReference type="AlphaFoldDB" id="A0A9E2L1A3"/>
<keyword evidence="3" id="KW-0408">Iron</keyword>
<sequence>MAERLEWTDQYNLNVPDIDKQHQQLVVIANEVYDLATGNPEEYKRRAKDELKKLVDYTQYHLNYEADFLEKEGYPQVSFHKMQHEQFIKKINADMEKLAEPKQEDGLVLYDFLLKWLFSHIAKSDKAWSYYILSK</sequence>
<dbReference type="InterPro" id="IPR012312">
    <property type="entry name" value="Hemerythrin-like"/>
</dbReference>
<name>A0A9E2L1A3_9SPIR</name>
<evidence type="ECO:0000259" key="4">
    <source>
        <dbReference type="Pfam" id="PF01814"/>
    </source>
</evidence>
<evidence type="ECO:0000256" key="2">
    <source>
        <dbReference type="ARBA" id="ARBA00022723"/>
    </source>
</evidence>
<reference evidence="5" key="2">
    <citation type="submission" date="2021-04" db="EMBL/GenBank/DDBJ databases">
        <authorList>
            <person name="Gilroy R."/>
        </authorList>
    </citation>
    <scope>NUCLEOTIDE SEQUENCE</scope>
    <source>
        <strain evidence="5">Gambia15-2214</strain>
    </source>
</reference>
<dbReference type="NCBIfam" id="TIGR02481">
    <property type="entry name" value="hemeryth_dom"/>
    <property type="match status" value="1"/>
</dbReference>
<organism evidence="5 6">
    <name type="scientific">Candidatus Treponema excrementipullorum</name>
    <dbReference type="NCBI Taxonomy" id="2838768"/>
    <lineage>
        <taxon>Bacteria</taxon>
        <taxon>Pseudomonadati</taxon>
        <taxon>Spirochaetota</taxon>
        <taxon>Spirochaetia</taxon>
        <taxon>Spirochaetales</taxon>
        <taxon>Treponemataceae</taxon>
        <taxon>Treponema</taxon>
    </lineage>
</organism>
<dbReference type="EMBL" id="JAHLFV010000043">
    <property type="protein sequence ID" value="MBU3849291.1"/>
    <property type="molecule type" value="Genomic_DNA"/>
</dbReference>
<dbReference type="InterPro" id="IPR035938">
    <property type="entry name" value="Hemerythrin-like_sf"/>
</dbReference>
<dbReference type="CDD" id="cd12107">
    <property type="entry name" value="Hemerythrin"/>
    <property type="match status" value="1"/>
</dbReference>
<comment type="caution">
    <text evidence="5">The sequence shown here is derived from an EMBL/GenBank/DDBJ whole genome shotgun (WGS) entry which is preliminary data.</text>
</comment>
<dbReference type="Proteomes" id="UP000823914">
    <property type="component" value="Unassembled WGS sequence"/>
</dbReference>
<evidence type="ECO:0000313" key="5">
    <source>
        <dbReference type="EMBL" id="MBU3849291.1"/>
    </source>
</evidence>
<accession>A0A9E2L1A3</accession>
<evidence type="ECO:0000313" key="6">
    <source>
        <dbReference type="Proteomes" id="UP000823914"/>
    </source>
</evidence>
<dbReference type="Gene3D" id="1.20.120.50">
    <property type="entry name" value="Hemerythrin-like"/>
    <property type="match status" value="1"/>
</dbReference>
<reference evidence="5" key="1">
    <citation type="journal article" date="2021" name="PeerJ">
        <title>Extensive microbial diversity within the chicken gut microbiome revealed by metagenomics and culture.</title>
        <authorList>
            <person name="Gilroy R."/>
            <person name="Ravi A."/>
            <person name="Getino M."/>
            <person name="Pursley I."/>
            <person name="Horton D.L."/>
            <person name="Alikhan N.F."/>
            <person name="Baker D."/>
            <person name="Gharbi K."/>
            <person name="Hall N."/>
            <person name="Watson M."/>
            <person name="Adriaenssens E.M."/>
            <person name="Foster-Nyarko E."/>
            <person name="Jarju S."/>
            <person name="Secka A."/>
            <person name="Antonio M."/>
            <person name="Oren A."/>
            <person name="Chaudhuri R.R."/>
            <person name="La Ragione R."/>
            <person name="Hildebrand F."/>
            <person name="Pallen M.J."/>
        </authorList>
    </citation>
    <scope>NUCLEOTIDE SEQUENCE</scope>
    <source>
        <strain evidence="5">Gambia15-2214</strain>
    </source>
</reference>
<dbReference type="NCBIfam" id="NF033749">
    <property type="entry name" value="bact_hemeryth"/>
    <property type="match status" value="1"/>
</dbReference>
<dbReference type="Pfam" id="PF01814">
    <property type="entry name" value="Hemerythrin"/>
    <property type="match status" value="1"/>
</dbReference>
<dbReference type="InterPro" id="IPR012827">
    <property type="entry name" value="Hemerythrin_metal-bd"/>
</dbReference>
<dbReference type="SUPFAM" id="SSF47188">
    <property type="entry name" value="Hemerythrin-like"/>
    <property type="match status" value="1"/>
</dbReference>
<gene>
    <name evidence="5" type="ORF">IAA16_01855</name>
</gene>
<keyword evidence="2" id="KW-0479">Metal-binding</keyword>
<proteinExistence type="inferred from homology"/>
<dbReference type="InterPro" id="IPR050669">
    <property type="entry name" value="Hemerythrin"/>
</dbReference>